<dbReference type="AlphaFoldDB" id="A0A8S0TTS5"/>
<evidence type="ECO:0000313" key="3">
    <source>
        <dbReference type="Proteomes" id="UP000594638"/>
    </source>
</evidence>
<feature type="signal peptide" evidence="1">
    <location>
        <begin position="1"/>
        <end position="22"/>
    </location>
</feature>
<evidence type="ECO:0000256" key="1">
    <source>
        <dbReference type="SAM" id="SignalP"/>
    </source>
</evidence>
<organism evidence="2 3">
    <name type="scientific">Olea europaea subsp. europaea</name>
    <dbReference type="NCBI Taxonomy" id="158383"/>
    <lineage>
        <taxon>Eukaryota</taxon>
        <taxon>Viridiplantae</taxon>
        <taxon>Streptophyta</taxon>
        <taxon>Embryophyta</taxon>
        <taxon>Tracheophyta</taxon>
        <taxon>Spermatophyta</taxon>
        <taxon>Magnoliopsida</taxon>
        <taxon>eudicotyledons</taxon>
        <taxon>Gunneridae</taxon>
        <taxon>Pentapetalae</taxon>
        <taxon>asterids</taxon>
        <taxon>lamiids</taxon>
        <taxon>Lamiales</taxon>
        <taxon>Oleaceae</taxon>
        <taxon>Oleeae</taxon>
        <taxon>Olea</taxon>
    </lineage>
</organism>
<accession>A0A8S0TTS5</accession>
<dbReference type="Gramene" id="OE9A042221T1">
    <property type="protein sequence ID" value="OE9A042221C1"/>
    <property type="gene ID" value="OE9A042221"/>
</dbReference>
<protein>
    <submittedName>
        <fullName evidence="2">Uncharacterized protein</fullName>
    </submittedName>
</protein>
<reference evidence="2 3" key="1">
    <citation type="submission" date="2019-12" db="EMBL/GenBank/DDBJ databases">
        <authorList>
            <person name="Alioto T."/>
            <person name="Alioto T."/>
            <person name="Gomez Garrido J."/>
        </authorList>
    </citation>
    <scope>NUCLEOTIDE SEQUENCE [LARGE SCALE GENOMIC DNA]</scope>
</reference>
<dbReference type="Proteomes" id="UP000594638">
    <property type="component" value="Unassembled WGS sequence"/>
</dbReference>
<keyword evidence="3" id="KW-1185">Reference proteome</keyword>
<proteinExistence type="predicted"/>
<sequence length="240" mass="25929">MGLAKCVQVGFLVFLCLIICSASRLLLDSADFKEAKNGQSHVASATTVGDGSGSLGLSLNMAHAVHSEPIKKIGEANMVHSEPIINPFSFDSTLKKNKVGEAHSEPIINPFSFHVTLKKESRKAHVVHSEPTKKIGEANVAQSEPTNPFSFDINLVKTKVGNAHVVHSEPIKKVGEANVAHSEPIINPFSFEFPLKEKQDGEGEARSTNQRAVSEPEQLVNAVHKIEDGLLLQEAAPPLY</sequence>
<keyword evidence="1" id="KW-0732">Signal</keyword>
<gene>
    <name evidence="2" type="ORF">OLEA9_A042221</name>
</gene>
<name>A0A8S0TTS5_OLEEU</name>
<feature type="chain" id="PRO_5035770501" evidence="1">
    <location>
        <begin position="23"/>
        <end position="240"/>
    </location>
</feature>
<dbReference type="EMBL" id="CACTIH010007266">
    <property type="protein sequence ID" value="CAA3006919.1"/>
    <property type="molecule type" value="Genomic_DNA"/>
</dbReference>
<evidence type="ECO:0000313" key="2">
    <source>
        <dbReference type="EMBL" id="CAA3006919.1"/>
    </source>
</evidence>
<comment type="caution">
    <text evidence="2">The sequence shown here is derived from an EMBL/GenBank/DDBJ whole genome shotgun (WGS) entry which is preliminary data.</text>
</comment>